<dbReference type="PANTHER" id="PTHR42957:SF1">
    <property type="entry name" value="HELICASE MJ1565-RELATED"/>
    <property type="match status" value="1"/>
</dbReference>
<reference evidence="2 3" key="1">
    <citation type="journal article" date="2008" name="J. Bacteriol.">
        <title>Complete genome sequence of Leuconostoc citreum KM20.</title>
        <authorList>
            <person name="Kim J.F."/>
            <person name="Jeong H."/>
            <person name="Lee J.-S."/>
            <person name="Choi S.-H."/>
            <person name="Ha M."/>
            <person name="Hur C.-G."/>
            <person name="Kim J.-S."/>
            <person name="Lee S."/>
            <person name="Park H.-S."/>
            <person name="Park Y.-H."/>
            <person name="Oh T.K."/>
        </authorList>
    </citation>
    <scope>NUCLEOTIDE SEQUENCE [LARGE SCALE GENOMIC DNA]</scope>
    <source>
        <strain evidence="2 3">KM20</strain>
    </source>
</reference>
<dbReference type="InterPro" id="IPR008571">
    <property type="entry name" value="HerA-like"/>
</dbReference>
<dbReference type="OrthoDB" id="9806951at2"/>
<dbReference type="RefSeq" id="WP_004906938.1">
    <property type="nucleotide sequence ID" value="NC_010471.1"/>
</dbReference>
<dbReference type="Pfam" id="PF01935">
    <property type="entry name" value="DUF87"/>
    <property type="match status" value="1"/>
</dbReference>
<accession>B1MYJ6</accession>
<dbReference type="SUPFAM" id="SSF52540">
    <property type="entry name" value="P-loop containing nucleoside triphosphate hydrolases"/>
    <property type="match status" value="1"/>
</dbReference>
<dbReference type="STRING" id="349519.LCK_00766"/>
<feature type="domain" description="AAA+ ATPase" evidence="1">
    <location>
        <begin position="21"/>
        <end position="353"/>
    </location>
</feature>
<gene>
    <name evidence="2" type="ordered locus">LCK_00766</name>
</gene>
<protein>
    <submittedName>
        <fullName evidence="2">Predicted ATPase</fullName>
    </submittedName>
</protein>
<dbReference type="InterPro" id="IPR003593">
    <property type="entry name" value="AAA+_ATPase"/>
</dbReference>
<dbReference type="InterPro" id="IPR027417">
    <property type="entry name" value="P-loop_NTPase"/>
</dbReference>
<evidence type="ECO:0000313" key="2">
    <source>
        <dbReference type="EMBL" id="ACA82598.1"/>
    </source>
</evidence>
<organism evidence="2 3">
    <name type="scientific">Leuconostoc citreum (strain KM20)</name>
    <dbReference type="NCBI Taxonomy" id="349519"/>
    <lineage>
        <taxon>Bacteria</taxon>
        <taxon>Bacillati</taxon>
        <taxon>Bacillota</taxon>
        <taxon>Bacilli</taxon>
        <taxon>Lactobacillales</taxon>
        <taxon>Lactobacillaceae</taxon>
        <taxon>Leuconostoc</taxon>
    </lineage>
</organism>
<dbReference type="AlphaFoldDB" id="B1MYJ6"/>
<dbReference type="Proteomes" id="UP000002166">
    <property type="component" value="Chromosome"/>
</dbReference>
<evidence type="ECO:0000259" key="1">
    <source>
        <dbReference type="SMART" id="SM00382"/>
    </source>
</evidence>
<dbReference type="eggNOG" id="COG0433">
    <property type="taxonomic scope" value="Bacteria"/>
</dbReference>
<dbReference type="PANTHER" id="PTHR42957">
    <property type="entry name" value="HELICASE MJ1565-RELATED"/>
    <property type="match status" value="1"/>
</dbReference>
<dbReference type="HOGENOM" id="CLU_050624_0_0_9"/>
<sequence length="411" mass="46603">MAQFIQTKHGKPVLVNLNQLLSHHLLITGMTGSGKSSTLLSLAEQLQRENHIGIIFDATGEFNHLHDAIIYKLGVNANLPLSQLSVDNIARILSFDASTLYKKLVAAVQSLKINQNIMHQSGTYIKINQELITYNKRVQALRYAGSDYDASKLADQITEEFIQPLENSTANFNFLGQQYNHAEIQKYWDDILHAKLLLSNRHTQKVFGLPHSFANSNQDNETQFDLIYVLKLFSGMKSRHRTLIIDISDIQDDTKTSQLVMDILLKQLLFIRAKSNLRLPVTVLLDEYHRYVPKNAEVMDSGVFKLLREGRKYGLYAVLSTQSPLDLPTQIRGQFGSVLAHRLQDSSEIDSILAKQSRKKLPQLANGDGLLKLYESKKPKLVHVVAPETQHDTDSPRFLMASQDDFHFINQ</sequence>
<dbReference type="SMART" id="SM00382">
    <property type="entry name" value="AAA"/>
    <property type="match status" value="1"/>
</dbReference>
<dbReference type="InterPro" id="IPR002789">
    <property type="entry name" value="HerA_central"/>
</dbReference>
<keyword evidence="3" id="KW-1185">Reference proteome</keyword>
<dbReference type="KEGG" id="lci:LCK_00766"/>
<proteinExistence type="predicted"/>
<dbReference type="Gene3D" id="3.40.50.300">
    <property type="entry name" value="P-loop containing nucleotide triphosphate hydrolases"/>
    <property type="match status" value="2"/>
</dbReference>
<evidence type="ECO:0000313" key="3">
    <source>
        <dbReference type="Proteomes" id="UP000002166"/>
    </source>
</evidence>
<dbReference type="EMBL" id="DQ489736">
    <property type="protein sequence ID" value="ACA82598.1"/>
    <property type="molecule type" value="Genomic_DNA"/>
</dbReference>
<name>B1MYJ6_LEUCK</name>